<evidence type="ECO:0000256" key="7">
    <source>
        <dbReference type="ARBA" id="ARBA00023136"/>
    </source>
</evidence>
<dbReference type="GO" id="GO:0009536">
    <property type="term" value="C:plastid"/>
    <property type="evidence" value="ECO:0007669"/>
    <property type="project" value="UniProtKB-ARBA"/>
</dbReference>
<feature type="domain" description="NADH:quinone oxidoreductase/Mrp antiporter transmembrane" evidence="9">
    <location>
        <begin position="193"/>
        <end position="378"/>
    </location>
</feature>
<gene>
    <name evidence="10" type="ORF">TAV2_LOCUS15118</name>
</gene>
<feature type="transmembrane region" description="Helical" evidence="8">
    <location>
        <begin position="244"/>
        <end position="262"/>
    </location>
</feature>
<dbReference type="PANTHER" id="PTHR22773">
    <property type="entry name" value="NADH DEHYDROGENASE"/>
    <property type="match status" value="1"/>
</dbReference>
<reference evidence="10 11" key="1">
    <citation type="submission" date="2022-03" db="EMBL/GenBank/DDBJ databases">
        <authorList>
            <person name="Nunn A."/>
            <person name="Chopra R."/>
            <person name="Nunn A."/>
            <person name="Contreras Garrido A."/>
        </authorList>
    </citation>
    <scope>NUCLEOTIDE SEQUENCE [LARGE SCALE GENOMIC DNA]</scope>
</reference>
<evidence type="ECO:0000259" key="9">
    <source>
        <dbReference type="Pfam" id="PF00361"/>
    </source>
</evidence>
<dbReference type="Pfam" id="PF00361">
    <property type="entry name" value="Proton_antipo_M"/>
    <property type="match status" value="1"/>
</dbReference>
<keyword evidence="4" id="KW-1278">Translocase</keyword>
<keyword evidence="3 8" id="KW-0812">Transmembrane</keyword>
<dbReference type="Proteomes" id="UP000836841">
    <property type="component" value="Unassembled WGS sequence"/>
</dbReference>
<keyword evidence="2" id="KW-0813">Transport</keyword>
<feature type="transmembrane region" description="Helical" evidence="8">
    <location>
        <begin position="337"/>
        <end position="356"/>
    </location>
</feature>
<evidence type="ECO:0000256" key="5">
    <source>
        <dbReference type="ARBA" id="ARBA00022989"/>
    </source>
</evidence>
<evidence type="ECO:0000256" key="8">
    <source>
        <dbReference type="SAM" id="Phobius"/>
    </source>
</evidence>
<name>A0AAU9SGG7_THLAR</name>
<accession>A0AAU9SGG7</accession>
<evidence type="ECO:0000256" key="1">
    <source>
        <dbReference type="ARBA" id="ARBA00004141"/>
    </source>
</evidence>
<comment type="caution">
    <text evidence="10">The sequence shown here is derived from an EMBL/GenBank/DDBJ whole genome shotgun (WGS) entry which is preliminary data.</text>
</comment>
<feature type="transmembrane region" description="Helical" evidence="8">
    <location>
        <begin position="62"/>
        <end position="82"/>
    </location>
</feature>
<feature type="transmembrane region" description="Helical" evidence="8">
    <location>
        <begin position="362"/>
        <end position="384"/>
    </location>
</feature>
<organism evidence="10 11">
    <name type="scientific">Thlaspi arvense</name>
    <name type="common">Field penny-cress</name>
    <dbReference type="NCBI Taxonomy" id="13288"/>
    <lineage>
        <taxon>Eukaryota</taxon>
        <taxon>Viridiplantae</taxon>
        <taxon>Streptophyta</taxon>
        <taxon>Embryophyta</taxon>
        <taxon>Tracheophyta</taxon>
        <taxon>Spermatophyta</taxon>
        <taxon>Magnoliopsida</taxon>
        <taxon>eudicotyledons</taxon>
        <taxon>Gunneridae</taxon>
        <taxon>Pentapetalae</taxon>
        <taxon>rosids</taxon>
        <taxon>malvids</taxon>
        <taxon>Brassicales</taxon>
        <taxon>Brassicaceae</taxon>
        <taxon>Thlaspideae</taxon>
        <taxon>Thlaspi</taxon>
    </lineage>
</organism>
<evidence type="ECO:0000256" key="3">
    <source>
        <dbReference type="ARBA" id="ARBA00022692"/>
    </source>
</evidence>
<evidence type="ECO:0000313" key="10">
    <source>
        <dbReference type="EMBL" id="CAH2062658.1"/>
    </source>
</evidence>
<feature type="non-terminal residue" evidence="10">
    <location>
        <position position="405"/>
    </location>
</feature>
<dbReference type="GO" id="GO:0016020">
    <property type="term" value="C:membrane"/>
    <property type="evidence" value="ECO:0007669"/>
    <property type="project" value="UniProtKB-SubCell"/>
</dbReference>
<evidence type="ECO:0000256" key="4">
    <source>
        <dbReference type="ARBA" id="ARBA00022967"/>
    </source>
</evidence>
<keyword evidence="11" id="KW-1185">Reference proteome</keyword>
<proteinExistence type="predicted"/>
<protein>
    <recommendedName>
        <fullName evidence="9">NADH:quinone oxidoreductase/Mrp antiporter transmembrane domain-containing protein</fullName>
    </recommendedName>
</protein>
<dbReference type="AlphaFoldDB" id="A0AAU9SGG7"/>
<keyword evidence="5 8" id="KW-1133">Transmembrane helix</keyword>
<evidence type="ECO:0000256" key="2">
    <source>
        <dbReference type="ARBA" id="ARBA00022448"/>
    </source>
</evidence>
<keyword evidence="6" id="KW-0520">NAD</keyword>
<dbReference type="InterPro" id="IPR001750">
    <property type="entry name" value="ND/Mrp_TM"/>
</dbReference>
<dbReference type="EMBL" id="CAJVSB020000824">
    <property type="protein sequence ID" value="CAH2062658.1"/>
    <property type="molecule type" value="Genomic_DNA"/>
</dbReference>
<comment type="subcellular location">
    <subcellularLocation>
        <location evidence="1">Membrane</location>
        <topology evidence="1">Multi-pass membrane protein</topology>
    </subcellularLocation>
</comment>
<keyword evidence="7 8" id="KW-0472">Membrane</keyword>
<evidence type="ECO:0000313" key="11">
    <source>
        <dbReference type="Proteomes" id="UP000836841"/>
    </source>
</evidence>
<evidence type="ECO:0000256" key="6">
    <source>
        <dbReference type="ARBA" id="ARBA00023027"/>
    </source>
</evidence>
<feature type="transmembrane region" description="Helical" evidence="8">
    <location>
        <begin position="296"/>
        <end position="317"/>
    </location>
</feature>
<sequence length="405" mass="43821">MLPQPFKERLDEGREMRRGKVRSRDRDLICFSSKTKKAEDGLGCETRFFDRGGMISRPSPRFARWPIGIAAFGLCLPFLIIIQNSGSARESAGNNRKEGVHVAAAPAPFLVNGATASGMAESGPFWIFNPSRESSYGNSRLMENDFHRALFSLRIPRSLSCEFPSGELKTGGALSIPSLEPRRKPLSPSDSISLLTLYMWAPNIYEGSPTPVTAFLSIAPKISISANISRVSIYGSYGATLQQIFFFCSIASMILGALAAMAQTKVKRLLAHSSIGHVGYIRTGFSCGTIEGIQSLLIGIFIYASMTIDAFAIVSALRQTRVKYIADLGALAKTNPISAITFSITMFSYAGIPPLAGFCSKFYLFFATLAPVGVVTSVIGRWAAGRLPRVSKFGGPKAVLRAPDT</sequence>